<feature type="disulfide bond" evidence="24">
    <location>
        <begin position="486"/>
        <end position="496"/>
    </location>
</feature>
<evidence type="ECO:0000256" key="12">
    <source>
        <dbReference type="ARBA" id="ARBA00022692"/>
    </source>
</evidence>
<evidence type="ECO:0000256" key="17">
    <source>
        <dbReference type="ARBA" id="ARBA00022879"/>
    </source>
</evidence>
<evidence type="ECO:0000256" key="22">
    <source>
        <dbReference type="ARBA" id="ARBA00023296"/>
    </source>
</evidence>
<dbReference type="InterPro" id="IPR016285">
    <property type="entry name" value="Hemagglutn-neuramid"/>
</dbReference>
<evidence type="ECO:0000256" key="6">
    <source>
        <dbReference type="ARBA" id="ARBA00007701"/>
    </source>
</evidence>
<dbReference type="GO" id="GO:0046789">
    <property type="term" value="F:host cell surface receptor binding"/>
    <property type="evidence" value="ECO:0007669"/>
    <property type="project" value="InterPro"/>
</dbReference>
<keyword evidence="16" id="KW-1043">Host membrane</keyword>
<protein>
    <recommendedName>
        <fullName evidence="8">Hemagglutinin-neuraminidase</fullName>
        <ecNumber evidence="7">3.2.1.18</ecNumber>
    </recommendedName>
</protein>
<dbReference type="GO" id="GO:0019031">
    <property type="term" value="C:viral envelope"/>
    <property type="evidence" value="ECO:0007669"/>
    <property type="project" value="UniProtKB-KW"/>
</dbReference>
<name>A0A6M8QFL8_9MONO</name>
<evidence type="ECO:0000256" key="15">
    <source>
        <dbReference type="ARBA" id="ARBA00022844"/>
    </source>
</evidence>
<evidence type="ECO:0000256" key="8">
    <source>
        <dbReference type="ARBA" id="ARBA00020643"/>
    </source>
</evidence>
<evidence type="ECO:0000256" key="21">
    <source>
        <dbReference type="ARBA" id="ARBA00023180"/>
    </source>
</evidence>
<feature type="disulfide bond" evidence="24">
    <location>
        <begin position="193"/>
        <end position="217"/>
    </location>
</feature>
<comment type="similarity">
    <text evidence="6 25">Belongs to the paramyxoviruses hemagglutinin-neuraminidase family.</text>
</comment>
<comment type="catalytic activity">
    <reaction evidence="1">
        <text>Hydrolysis of alpha-(2-&gt;3)-, alpha-(2-&gt;6)-, alpha-(2-&gt;8)- glycosidic linkages of terminal sialic acid residues in oligosaccharides, glycoproteins, glycolipids, colominic acid and synthetic substrates.</text>
        <dbReference type="EC" id="3.2.1.18"/>
    </reaction>
</comment>
<accession>A0A6M8QFL8</accession>
<dbReference type="GO" id="GO:0020002">
    <property type="term" value="C:host cell plasma membrane"/>
    <property type="evidence" value="ECO:0007669"/>
    <property type="project" value="UniProtKB-SubCell"/>
</dbReference>
<comment type="function">
    <text evidence="2">Neuraminidase activity ensures the efficient spread of the virus by dissociating the mature virions from the neuraminic acid containing glycoproteins.</text>
</comment>
<evidence type="ECO:0000256" key="1">
    <source>
        <dbReference type="ARBA" id="ARBA00000427"/>
    </source>
</evidence>
<dbReference type="EMBL" id="MN336346">
    <property type="protein sequence ID" value="QKI86653.1"/>
    <property type="molecule type" value="Viral_cRNA"/>
</dbReference>
<evidence type="ECO:0000256" key="3">
    <source>
        <dbReference type="ARBA" id="ARBA00003736"/>
    </source>
</evidence>
<keyword evidence="17 25" id="KW-0261">Viral envelope protein</keyword>
<feature type="transmembrane region" description="Helical" evidence="26">
    <location>
        <begin position="50"/>
        <end position="71"/>
    </location>
</feature>
<keyword evidence="12 26" id="KW-0812">Transmembrane</keyword>
<keyword evidence="20 26" id="KW-0472">Membrane</keyword>
<evidence type="ECO:0000256" key="10">
    <source>
        <dbReference type="ARBA" id="ARBA00022546"/>
    </source>
</evidence>
<reference evidence="27" key="1">
    <citation type="submission" date="2019-08" db="EMBL/GenBank/DDBJ databases">
        <authorList>
            <person name="Liu J."/>
        </authorList>
    </citation>
    <scope>NUCLEOTIDE SEQUENCE</scope>
    <source>
        <strain evidence="27">APMV-4/wild bird/Jiangxi/China/2018</strain>
    </source>
</reference>
<dbReference type="GO" id="GO:0019062">
    <property type="term" value="P:virion attachment to host cell"/>
    <property type="evidence" value="ECO:0007669"/>
    <property type="project" value="UniProtKB-KW"/>
</dbReference>
<keyword evidence="11" id="KW-0945">Host-virus interaction</keyword>
<evidence type="ECO:0000256" key="14">
    <source>
        <dbReference type="ARBA" id="ARBA00022804"/>
    </source>
</evidence>
<dbReference type="GO" id="GO:0046718">
    <property type="term" value="P:symbiont entry into host cell"/>
    <property type="evidence" value="ECO:0007669"/>
    <property type="project" value="UniProtKB-KW"/>
</dbReference>
<evidence type="ECO:0000256" key="24">
    <source>
        <dbReference type="PIRSR" id="PIRSR001072-2"/>
    </source>
</evidence>
<evidence type="ECO:0000256" key="18">
    <source>
        <dbReference type="ARBA" id="ARBA00022968"/>
    </source>
</evidence>
<evidence type="ECO:0000256" key="25">
    <source>
        <dbReference type="RuleBase" id="RU004216"/>
    </source>
</evidence>
<keyword evidence="14" id="KW-1161">Viral attachment to host cell</keyword>
<feature type="disulfide bond" evidence="24">
    <location>
        <begin position="560"/>
        <end position="571"/>
    </location>
</feature>
<keyword evidence="9" id="KW-1032">Host cell membrane</keyword>
<feature type="disulfide bond" evidence="24">
    <location>
        <begin position="259"/>
        <end position="272"/>
    </location>
</feature>
<evidence type="ECO:0000256" key="5">
    <source>
        <dbReference type="ARBA" id="ARBA00004336"/>
    </source>
</evidence>
<evidence type="ECO:0000256" key="23">
    <source>
        <dbReference type="ARBA" id="ARBA00066270"/>
    </source>
</evidence>
<keyword evidence="13" id="KW-0378">Hydrolase</keyword>
<sequence length="595" mass="65792">MYGRVGKVANSCLLGRPYQKNSTEVQIQGNMEGSRDNLTVDDELKTTWRLAYRVVSLLLMVSALVISIVILTRDNSQSIITAINQSSDADSKWQTGIEGKITSIMTDTLDTRNAALLHIPLQLNTLEANLLSALGGNTGIGPGGLEHCRYPVHDTAYLHGVNRLLINQTADYTAEGPLDHVNFIPAPVTTTGCTRIPSFSVSSSIWCYTHNVIETGCNDHSGSNQYISMGVIKRAGNGLPYFSTVVSKYLTDGLNRKSCSVAAGSGHCYLLCSLVSEPEPDDYVSPDPTPMRLGVLTWDGSYTEQVVPERIFKNIWSANYPGVGSGAIVGNKVLFPFYGGVRNGSTPEVMNRGRYYYIQDPNDYCPDPLQDQILRAEQSYYPTRFGRRMVMQGVLACPVSNNSTVASQCQSYYFNNSLGFIGAESRIYYLNGNIYLYQRSSSWWPHPQIYLLDSRIASPGTQNIDSGVNLKMLNVTVITRPSSGFCNSQSRCPNDCLFGVYSDIWPLSLTSDSIFAFTMYLQGKTTRIDPAWALFSNHAIGHEARLFNKEVSAAYSTTTCFSDTIQNQVYCLSILEVRSELLGAFKIVPFLYRVL</sequence>
<keyword evidence="10 25" id="KW-0348">Hemagglutinin</keyword>
<evidence type="ECO:0000256" key="13">
    <source>
        <dbReference type="ARBA" id="ARBA00022801"/>
    </source>
</evidence>
<proteinExistence type="inferred from homology"/>
<evidence type="ECO:0000256" key="2">
    <source>
        <dbReference type="ARBA" id="ARBA00003028"/>
    </source>
</evidence>
<comment type="subunit">
    <text evidence="23">Homotetramer; composed of disulfide-linked homodimers. Interacts with F protein trimer. Interacts with host CG-1B; this interaction inhibits viral adsorption and replication rather than internalization.</text>
</comment>
<keyword evidence="19 26" id="KW-1133">Transmembrane helix</keyword>
<dbReference type="PIRSF" id="PIRSF001072">
    <property type="entry name" value="Hemagglut-neuramid_paramyxoV"/>
    <property type="match status" value="1"/>
</dbReference>
<evidence type="ECO:0000256" key="9">
    <source>
        <dbReference type="ARBA" id="ARBA00022511"/>
    </source>
</evidence>
<comment type="subcellular location">
    <subcellularLocation>
        <location evidence="5">Host cell membrane</location>
        <topology evidence="5">Single-pass type II membrane protein</topology>
    </subcellularLocation>
    <subcellularLocation>
        <location evidence="4">Virion membrane</location>
        <topology evidence="4">Single-pass type II membrane protein</topology>
    </subcellularLocation>
</comment>
<dbReference type="InterPro" id="IPR036278">
    <property type="entry name" value="Sialidase_sf"/>
</dbReference>
<dbReference type="EC" id="3.2.1.18" evidence="7"/>
<feature type="disulfide bond" evidence="24">
    <location>
        <begin position="207"/>
        <end position="268"/>
    </location>
</feature>
<evidence type="ECO:0000256" key="26">
    <source>
        <dbReference type="SAM" id="Phobius"/>
    </source>
</evidence>
<dbReference type="GO" id="GO:0004308">
    <property type="term" value="F:exo-alpha-sialidase activity"/>
    <property type="evidence" value="ECO:0007669"/>
    <property type="project" value="UniProtKB-EC"/>
</dbReference>
<evidence type="ECO:0000256" key="20">
    <source>
        <dbReference type="ARBA" id="ARBA00023136"/>
    </source>
</evidence>
<organism evidence="27">
    <name type="scientific">avian paramyxovirus 4</name>
    <dbReference type="NCBI Taxonomy" id="28274"/>
    <lineage>
        <taxon>Viruses</taxon>
        <taxon>Riboviria</taxon>
        <taxon>Orthornavirae</taxon>
        <taxon>Negarnaviricota</taxon>
        <taxon>Haploviricotina</taxon>
        <taxon>Monjiviricetes</taxon>
        <taxon>Mononegavirales</taxon>
        <taxon>Paramyxoviridae</taxon>
        <taxon>Avulavirinae</taxon>
        <taxon>Paraavulavirus</taxon>
        <taxon>Paraavulavirus hongkongense</taxon>
    </lineage>
</organism>
<keyword evidence="15" id="KW-0946">Virion</keyword>
<dbReference type="Pfam" id="PF00423">
    <property type="entry name" value="HN"/>
    <property type="match status" value="1"/>
</dbReference>
<evidence type="ECO:0000313" key="27">
    <source>
        <dbReference type="EMBL" id="QKI86653.1"/>
    </source>
</evidence>
<keyword evidence="21" id="KW-0325">Glycoprotein</keyword>
<comment type="function">
    <text evidence="3">Mediates the viral entry into the host cell together with fusion/F protein. Attaches the virus to sialic acid-containing cell receptors and thereby initiates infection. Binding of HN protein to the receptor induces a conformational change that allows the F protein to trigger virion/cell membranes fusion.</text>
</comment>
<keyword evidence="24" id="KW-1015">Disulfide bond</keyword>
<evidence type="ECO:0000256" key="7">
    <source>
        <dbReference type="ARBA" id="ARBA00012733"/>
    </source>
</evidence>
<dbReference type="GO" id="GO:0055036">
    <property type="term" value="C:virion membrane"/>
    <property type="evidence" value="ECO:0007669"/>
    <property type="project" value="UniProtKB-SubCell"/>
</dbReference>
<keyword evidence="18" id="KW-0735">Signal-anchor</keyword>
<dbReference type="Gene3D" id="2.120.10.10">
    <property type="match status" value="1"/>
</dbReference>
<keyword evidence="22" id="KW-1160">Virus entry into host cell</keyword>
<dbReference type="InterPro" id="IPR000665">
    <property type="entry name" value="Hemagglutn/HN"/>
</dbReference>
<feature type="disulfide bond" evidence="24">
    <location>
        <begin position="397"/>
        <end position="409"/>
    </location>
</feature>
<dbReference type="CDD" id="cd15469">
    <property type="entry name" value="HN"/>
    <property type="match status" value="1"/>
</dbReference>
<evidence type="ECO:0000256" key="19">
    <source>
        <dbReference type="ARBA" id="ARBA00022989"/>
    </source>
</evidence>
<dbReference type="SUPFAM" id="SSF50939">
    <property type="entry name" value="Sialidases"/>
    <property type="match status" value="1"/>
</dbReference>
<evidence type="ECO:0000256" key="4">
    <source>
        <dbReference type="ARBA" id="ARBA00004208"/>
    </source>
</evidence>
<evidence type="ECO:0000256" key="16">
    <source>
        <dbReference type="ARBA" id="ARBA00022870"/>
    </source>
</evidence>
<evidence type="ECO:0000256" key="11">
    <source>
        <dbReference type="ARBA" id="ARBA00022581"/>
    </source>
</evidence>